<dbReference type="SMR" id="A0A1D6K8W2"/>
<proteinExistence type="predicted"/>
<dbReference type="AlphaFoldDB" id="A0A1D6K8W2"/>
<accession>A0A1D6K8W2</accession>
<evidence type="ECO:0000313" key="1">
    <source>
        <dbReference type="EMBL" id="ONL99961.1"/>
    </source>
</evidence>
<reference evidence="1" key="1">
    <citation type="submission" date="2015-12" db="EMBL/GenBank/DDBJ databases">
        <title>Update maize B73 reference genome by single molecule sequencing technologies.</title>
        <authorList>
            <consortium name="Maize Genome Sequencing Project"/>
            <person name="Ware D."/>
        </authorList>
    </citation>
    <scope>NUCLEOTIDE SEQUENCE [LARGE SCALE GENOMIC DNA]</scope>
    <source>
        <tissue evidence="1">Seedling</tissue>
    </source>
</reference>
<organism evidence="1">
    <name type="scientific">Zea mays</name>
    <name type="common">Maize</name>
    <dbReference type="NCBI Taxonomy" id="4577"/>
    <lineage>
        <taxon>Eukaryota</taxon>
        <taxon>Viridiplantae</taxon>
        <taxon>Streptophyta</taxon>
        <taxon>Embryophyta</taxon>
        <taxon>Tracheophyta</taxon>
        <taxon>Spermatophyta</taxon>
        <taxon>Magnoliopsida</taxon>
        <taxon>Liliopsida</taxon>
        <taxon>Poales</taxon>
        <taxon>Poaceae</taxon>
        <taxon>PACMAD clade</taxon>
        <taxon>Panicoideae</taxon>
        <taxon>Andropogonodae</taxon>
        <taxon>Andropogoneae</taxon>
        <taxon>Tripsacinae</taxon>
        <taxon>Zea</taxon>
    </lineage>
</organism>
<sequence>MDFRASRWSASGSRSSGPSSRRLIEQELEILMAQSEYYASVYAQQQQMLQLLAQQQCIPYVAPPPPPQWTFVPMGPPPPPVRNFMDLCRSSHSLAHRRHSYLPLEHRTIRKEVERCMASSTRYSRTQLWTEAAAKAPTTLATAVRECASISTFSIMNTSYVHECA</sequence>
<protein>
    <submittedName>
        <fullName evidence="1">Uncharacterized protein</fullName>
    </submittedName>
</protein>
<dbReference type="EMBL" id="CM007647">
    <property type="protein sequence ID" value="ONL99961.1"/>
    <property type="molecule type" value="Genomic_DNA"/>
</dbReference>
<name>A0A1D6K8W2_MAIZE</name>
<gene>
    <name evidence="1" type="ORF">ZEAMMB73_Zm00001d030006</name>
</gene>
<dbReference type="InParanoid" id="A0A1D6K8W2"/>